<dbReference type="FunCoup" id="A0A2R6PDE9">
    <property type="interactions" value="173"/>
</dbReference>
<protein>
    <submittedName>
        <fullName evidence="2">Sperm protamine like</fullName>
    </submittedName>
</protein>
<evidence type="ECO:0000313" key="3">
    <source>
        <dbReference type="Proteomes" id="UP000241394"/>
    </source>
</evidence>
<dbReference type="EMBL" id="NKQK01000026">
    <property type="protein sequence ID" value="PSR89390.1"/>
    <property type="molecule type" value="Genomic_DNA"/>
</dbReference>
<dbReference type="STRING" id="1590841.A0A2R6PDE9"/>
<sequence>MVMLCFVLDLRSLSPPLLRDLKQSLLQLANFYAVSAPIGQRSCSKFLSDRIGLCYILKDRISCLDELKVAYTPRGNFNLRDFHHAVNNLPNDVFLPELNDSGALSYCDMKLTSILGNVILYSCGGHEKDVARKVILISSCVVKNLDSVMKEALMDAADNCISVEFLFLEQQSSHLGDLSENISKFVKHISDLENCSFHAYLPDAQVLCGLIKGWLQELKDDMDEPFQARLIFNNNIFGSLNLISCSLSLSANHIIDEFSPCQTCRCHGIPLDDAFGKQNKLSSSCPVEGNDLETCDVIETSVKVGEHTVLFLPSFQHCMKLQQVSMPVDLNVIERINLGSLSEGLLLGTSFFVTPSAFQESDEIDKSELNTHIFLGLCSALHTLDQGLVCSSKCNIETMKEVLFLCYYILLPSEKGLMLLRRLAGSEEVLHFPDVSQSMGSSATIEIENSIQALLLKMEVRDYNPFLHERGFHQKLTLLVKESLQFGSVCPNLKDMMSPNSTRHDFSEDAILSKPTANVVGIEEEIPELNLTVGEESEDTAAACITEEWEQMIINETPKISSPSFMSKPKFDQLVLSPQDGCRQLDEKTSRILERLEVPRELKRKASFLKSSSIGADSCVPTKAPLIPFQANRGLDQVAMSSQPMKPNFQKLKRKQR</sequence>
<gene>
    <name evidence="2" type="ORF">CEY00_Acc29589</name>
</gene>
<comment type="caution">
    <text evidence="2">The sequence shown here is derived from an EMBL/GenBank/DDBJ whole genome shotgun (WGS) entry which is preliminary data.</text>
</comment>
<dbReference type="PANTHER" id="PTHR38390:SF2">
    <property type="entry name" value="OS01G0103900 PROTEIN"/>
    <property type="match status" value="1"/>
</dbReference>
<proteinExistence type="predicted"/>
<organism evidence="2 3">
    <name type="scientific">Actinidia chinensis var. chinensis</name>
    <name type="common">Chinese soft-hair kiwi</name>
    <dbReference type="NCBI Taxonomy" id="1590841"/>
    <lineage>
        <taxon>Eukaryota</taxon>
        <taxon>Viridiplantae</taxon>
        <taxon>Streptophyta</taxon>
        <taxon>Embryophyta</taxon>
        <taxon>Tracheophyta</taxon>
        <taxon>Spermatophyta</taxon>
        <taxon>Magnoliopsida</taxon>
        <taxon>eudicotyledons</taxon>
        <taxon>Gunneridae</taxon>
        <taxon>Pentapetalae</taxon>
        <taxon>asterids</taxon>
        <taxon>Ericales</taxon>
        <taxon>Actinidiaceae</taxon>
        <taxon>Actinidia</taxon>
    </lineage>
</organism>
<dbReference type="OMA" id="LECYYLL"/>
<dbReference type="Proteomes" id="UP000241394">
    <property type="component" value="Chromosome LG26"/>
</dbReference>
<dbReference type="InParanoid" id="A0A2R6PDE9"/>
<keyword evidence="3" id="KW-1185">Reference proteome</keyword>
<dbReference type="AlphaFoldDB" id="A0A2R6PDE9"/>
<reference evidence="2 3" key="1">
    <citation type="submission" date="2017-07" db="EMBL/GenBank/DDBJ databases">
        <title>An improved, manually edited Actinidia chinensis var. chinensis (kiwifruit) genome highlights the challenges associated with draft genomes and gene prediction in plants.</title>
        <authorList>
            <person name="Pilkington S."/>
            <person name="Crowhurst R."/>
            <person name="Hilario E."/>
            <person name="Nardozza S."/>
            <person name="Fraser L."/>
            <person name="Peng Y."/>
            <person name="Gunaseelan K."/>
            <person name="Simpson R."/>
            <person name="Tahir J."/>
            <person name="Deroles S."/>
            <person name="Templeton K."/>
            <person name="Luo Z."/>
            <person name="Davy M."/>
            <person name="Cheng C."/>
            <person name="Mcneilage M."/>
            <person name="Scaglione D."/>
            <person name="Liu Y."/>
            <person name="Zhang Q."/>
            <person name="Datson P."/>
            <person name="De Silva N."/>
            <person name="Gardiner S."/>
            <person name="Bassett H."/>
            <person name="Chagne D."/>
            <person name="Mccallum J."/>
            <person name="Dzierzon H."/>
            <person name="Deng C."/>
            <person name="Wang Y.-Y."/>
            <person name="Barron N."/>
            <person name="Manako K."/>
            <person name="Bowen J."/>
            <person name="Foster T."/>
            <person name="Erridge Z."/>
            <person name="Tiffin H."/>
            <person name="Waite C."/>
            <person name="Davies K."/>
            <person name="Grierson E."/>
            <person name="Laing W."/>
            <person name="Kirk R."/>
            <person name="Chen X."/>
            <person name="Wood M."/>
            <person name="Montefiori M."/>
            <person name="Brummell D."/>
            <person name="Schwinn K."/>
            <person name="Catanach A."/>
            <person name="Fullerton C."/>
            <person name="Li D."/>
            <person name="Meiyalaghan S."/>
            <person name="Nieuwenhuizen N."/>
            <person name="Read N."/>
            <person name="Prakash R."/>
            <person name="Hunter D."/>
            <person name="Zhang H."/>
            <person name="Mckenzie M."/>
            <person name="Knabel M."/>
            <person name="Harris A."/>
            <person name="Allan A."/>
            <person name="Chen A."/>
            <person name="Janssen B."/>
            <person name="Plunkett B."/>
            <person name="Dwamena C."/>
            <person name="Voogd C."/>
            <person name="Leif D."/>
            <person name="Lafferty D."/>
            <person name="Souleyre E."/>
            <person name="Varkonyi-Gasic E."/>
            <person name="Gambi F."/>
            <person name="Hanley J."/>
            <person name="Yao J.-L."/>
            <person name="Cheung J."/>
            <person name="David K."/>
            <person name="Warren B."/>
            <person name="Marsh K."/>
            <person name="Snowden K."/>
            <person name="Lin-Wang K."/>
            <person name="Brian L."/>
            <person name="Martinez-Sanchez M."/>
            <person name="Wang M."/>
            <person name="Ileperuma N."/>
            <person name="Macnee N."/>
            <person name="Campin R."/>
            <person name="Mcatee P."/>
            <person name="Drummond R."/>
            <person name="Espley R."/>
            <person name="Ireland H."/>
            <person name="Wu R."/>
            <person name="Atkinson R."/>
            <person name="Karunairetnam S."/>
            <person name="Bulley S."/>
            <person name="Chunkath S."/>
            <person name="Hanley Z."/>
            <person name="Storey R."/>
            <person name="Thrimawithana A."/>
            <person name="Thomson S."/>
            <person name="David C."/>
            <person name="Testolin R."/>
        </authorList>
    </citation>
    <scope>NUCLEOTIDE SEQUENCE [LARGE SCALE GENOMIC DNA]</scope>
    <source>
        <strain evidence="3">cv. Red5</strain>
        <tissue evidence="2">Young leaf</tissue>
    </source>
</reference>
<feature type="region of interest" description="Disordered" evidence="1">
    <location>
        <begin position="637"/>
        <end position="657"/>
    </location>
</feature>
<name>A0A2R6PDE9_ACTCC</name>
<dbReference type="Gramene" id="PSR89390">
    <property type="protein sequence ID" value="PSR89390"/>
    <property type="gene ID" value="CEY00_Acc29589"/>
</dbReference>
<dbReference type="OrthoDB" id="1906673at2759"/>
<accession>A0A2R6PDE9</accession>
<dbReference type="PANTHER" id="PTHR38390">
    <property type="entry name" value="OS01G0103900 PROTEIN"/>
    <property type="match status" value="1"/>
</dbReference>
<evidence type="ECO:0000256" key="1">
    <source>
        <dbReference type="SAM" id="MobiDB-lite"/>
    </source>
</evidence>
<reference evidence="3" key="2">
    <citation type="journal article" date="2018" name="BMC Genomics">
        <title>A manually annotated Actinidia chinensis var. chinensis (kiwifruit) genome highlights the challenges associated with draft genomes and gene prediction in plants.</title>
        <authorList>
            <person name="Pilkington S.M."/>
            <person name="Crowhurst R."/>
            <person name="Hilario E."/>
            <person name="Nardozza S."/>
            <person name="Fraser L."/>
            <person name="Peng Y."/>
            <person name="Gunaseelan K."/>
            <person name="Simpson R."/>
            <person name="Tahir J."/>
            <person name="Deroles S.C."/>
            <person name="Templeton K."/>
            <person name="Luo Z."/>
            <person name="Davy M."/>
            <person name="Cheng C."/>
            <person name="McNeilage M."/>
            <person name="Scaglione D."/>
            <person name="Liu Y."/>
            <person name="Zhang Q."/>
            <person name="Datson P."/>
            <person name="De Silva N."/>
            <person name="Gardiner S.E."/>
            <person name="Bassett H."/>
            <person name="Chagne D."/>
            <person name="McCallum J."/>
            <person name="Dzierzon H."/>
            <person name="Deng C."/>
            <person name="Wang Y.Y."/>
            <person name="Barron L."/>
            <person name="Manako K."/>
            <person name="Bowen J."/>
            <person name="Foster T.M."/>
            <person name="Erridge Z.A."/>
            <person name="Tiffin H."/>
            <person name="Waite C.N."/>
            <person name="Davies K.M."/>
            <person name="Grierson E.P."/>
            <person name="Laing W.A."/>
            <person name="Kirk R."/>
            <person name="Chen X."/>
            <person name="Wood M."/>
            <person name="Montefiori M."/>
            <person name="Brummell D.A."/>
            <person name="Schwinn K.E."/>
            <person name="Catanach A."/>
            <person name="Fullerton C."/>
            <person name="Li D."/>
            <person name="Meiyalaghan S."/>
            <person name="Nieuwenhuizen N."/>
            <person name="Read N."/>
            <person name="Prakash R."/>
            <person name="Hunter D."/>
            <person name="Zhang H."/>
            <person name="McKenzie M."/>
            <person name="Knabel M."/>
            <person name="Harris A."/>
            <person name="Allan A.C."/>
            <person name="Gleave A."/>
            <person name="Chen A."/>
            <person name="Janssen B.J."/>
            <person name="Plunkett B."/>
            <person name="Ampomah-Dwamena C."/>
            <person name="Voogd C."/>
            <person name="Leif D."/>
            <person name="Lafferty D."/>
            <person name="Souleyre E.J.F."/>
            <person name="Varkonyi-Gasic E."/>
            <person name="Gambi F."/>
            <person name="Hanley J."/>
            <person name="Yao J.L."/>
            <person name="Cheung J."/>
            <person name="David K.M."/>
            <person name="Warren B."/>
            <person name="Marsh K."/>
            <person name="Snowden K.C."/>
            <person name="Lin-Wang K."/>
            <person name="Brian L."/>
            <person name="Martinez-Sanchez M."/>
            <person name="Wang M."/>
            <person name="Ileperuma N."/>
            <person name="Macnee N."/>
            <person name="Campin R."/>
            <person name="McAtee P."/>
            <person name="Drummond R.S.M."/>
            <person name="Espley R.V."/>
            <person name="Ireland H.S."/>
            <person name="Wu R."/>
            <person name="Atkinson R.G."/>
            <person name="Karunairetnam S."/>
            <person name="Bulley S."/>
            <person name="Chunkath S."/>
            <person name="Hanley Z."/>
            <person name="Storey R."/>
            <person name="Thrimawithana A.H."/>
            <person name="Thomson S."/>
            <person name="David C."/>
            <person name="Testolin R."/>
            <person name="Huang H."/>
            <person name="Hellens R.P."/>
            <person name="Schaffer R.J."/>
        </authorList>
    </citation>
    <scope>NUCLEOTIDE SEQUENCE [LARGE SCALE GENOMIC DNA]</scope>
    <source>
        <strain evidence="3">cv. Red5</strain>
    </source>
</reference>
<evidence type="ECO:0000313" key="2">
    <source>
        <dbReference type="EMBL" id="PSR89390.1"/>
    </source>
</evidence>